<dbReference type="GO" id="GO:0006508">
    <property type="term" value="P:proteolysis"/>
    <property type="evidence" value="ECO:0007669"/>
    <property type="project" value="InterPro"/>
</dbReference>
<dbReference type="Gene3D" id="2.40.10.10">
    <property type="entry name" value="Trypsin-like serine proteases"/>
    <property type="match status" value="1"/>
</dbReference>
<keyword evidence="2" id="KW-0732">Signal</keyword>
<keyword evidence="5" id="KW-1185">Reference proteome</keyword>
<feature type="chain" id="PRO_5040977677" description="Peptidase S1 domain-containing protein" evidence="2">
    <location>
        <begin position="20"/>
        <end position="83"/>
    </location>
</feature>
<organism evidence="4 5">
    <name type="scientific">Desmophyllum pertusum</name>
    <dbReference type="NCBI Taxonomy" id="174260"/>
    <lineage>
        <taxon>Eukaryota</taxon>
        <taxon>Metazoa</taxon>
        <taxon>Cnidaria</taxon>
        <taxon>Anthozoa</taxon>
        <taxon>Hexacorallia</taxon>
        <taxon>Scleractinia</taxon>
        <taxon>Caryophylliina</taxon>
        <taxon>Caryophylliidae</taxon>
        <taxon>Desmophyllum</taxon>
    </lineage>
</organism>
<dbReference type="AlphaFoldDB" id="A0A9W9ZAR2"/>
<dbReference type="SUPFAM" id="SSF50494">
    <property type="entry name" value="Trypsin-like serine proteases"/>
    <property type="match status" value="1"/>
</dbReference>
<feature type="domain" description="Peptidase S1" evidence="3">
    <location>
        <begin position="29"/>
        <end position="71"/>
    </location>
</feature>
<dbReference type="GO" id="GO:0004252">
    <property type="term" value="F:serine-type endopeptidase activity"/>
    <property type="evidence" value="ECO:0007669"/>
    <property type="project" value="InterPro"/>
</dbReference>
<dbReference type="OrthoDB" id="6380398at2759"/>
<keyword evidence="1" id="KW-1015">Disulfide bond</keyword>
<dbReference type="Proteomes" id="UP001163046">
    <property type="component" value="Unassembled WGS sequence"/>
</dbReference>
<name>A0A9W9ZAR2_9CNID</name>
<dbReference type="PANTHER" id="PTHR24252:SF7">
    <property type="entry name" value="HYALIN"/>
    <property type="match status" value="1"/>
</dbReference>
<proteinExistence type="predicted"/>
<evidence type="ECO:0000256" key="2">
    <source>
        <dbReference type="SAM" id="SignalP"/>
    </source>
</evidence>
<dbReference type="InterPro" id="IPR009003">
    <property type="entry name" value="Peptidase_S1_PA"/>
</dbReference>
<sequence>MFVALSVLVCILTPSLIEACGQKPFGSRIVGGEEAPRNSWPWQVSLRVHGRHICGASLVNENWVVTAHIVLIEAVTLIDIHWL</sequence>
<feature type="signal peptide" evidence="2">
    <location>
        <begin position="1"/>
        <end position="19"/>
    </location>
</feature>
<dbReference type="PANTHER" id="PTHR24252">
    <property type="entry name" value="ACROSIN-RELATED"/>
    <property type="match status" value="1"/>
</dbReference>
<evidence type="ECO:0000313" key="5">
    <source>
        <dbReference type="Proteomes" id="UP001163046"/>
    </source>
</evidence>
<reference evidence="4" key="1">
    <citation type="submission" date="2023-01" db="EMBL/GenBank/DDBJ databases">
        <title>Genome assembly of the deep-sea coral Lophelia pertusa.</title>
        <authorList>
            <person name="Herrera S."/>
            <person name="Cordes E."/>
        </authorList>
    </citation>
    <scope>NUCLEOTIDE SEQUENCE</scope>
    <source>
        <strain evidence="4">USNM1676648</strain>
        <tissue evidence="4">Polyp</tissue>
    </source>
</reference>
<gene>
    <name evidence="4" type="ORF">OS493_024222</name>
</gene>
<evidence type="ECO:0000259" key="3">
    <source>
        <dbReference type="Pfam" id="PF00089"/>
    </source>
</evidence>
<dbReference type="InterPro" id="IPR001254">
    <property type="entry name" value="Trypsin_dom"/>
</dbReference>
<evidence type="ECO:0000313" key="4">
    <source>
        <dbReference type="EMBL" id="KAJ7378271.1"/>
    </source>
</evidence>
<evidence type="ECO:0000256" key="1">
    <source>
        <dbReference type="ARBA" id="ARBA00023157"/>
    </source>
</evidence>
<protein>
    <recommendedName>
        <fullName evidence="3">Peptidase S1 domain-containing protein</fullName>
    </recommendedName>
</protein>
<comment type="caution">
    <text evidence="4">The sequence shown here is derived from an EMBL/GenBank/DDBJ whole genome shotgun (WGS) entry which is preliminary data.</text>
</comment>
<dbReference type="EMBL" id="MU826368">
    <property type="protein sequence ID" value="KAJ7378271.1"/>
    <property type="molecule type" value="Genomic_DNA"/>
</dbReference>
<accession>A0A9W9ZAR2</accession>
<dbReference type="Pfam" id="PF00089">
    <property type="entry name" value="Trypsin"/>
    <property type="match status" value="1"/>
</dbReference>
<dbReference type="InterPro" id="IPR043504">
    <property type="entry name" value="Peptidase_S1_PA_chymotrypsin"/>
</dbReference>